<dbReference type="PANTHER" id="PTHR11567">
    <property type="entry name" value="ACID PHOSPHATASE-RELATED"/>
    <property type="match status" value="1"/>
</dbReference>
<dbReference type="InterPro" id="IPR029033">
    <property type="entry name" value="His_PPase_superfam"/>
</dbReference>
<reference evidence="5" key="1">
    <citation type="submission" date="2016-06" db="UniProtKB">
        <authorList>
            <consortium name="WormBaseParasite"/>
        </authorList>
    </citation>
    <scope>IDENTIFICATION</scope>
</reference>
<dbReference type="InterPro" id="IPR000560">
    <property type="entry name" value="His_Pase_clade-2"/>
</dbReference>
<evidence type="ECO:0000256" key="2">
    <source>
        <dbReference type="SAM" id="Phobius"/>
    </source>
</evidence>
<name>A0A183V4E9_TOXCA</name>
<dbReference type="Gene3D" id="3.40.50.1240">
    <property type="entry name" value="Phosphoglycerate mutase-like"/>
    <property type="match status" value="2"/>
</dbReference>
<keyword evidence="2" id="KW-0472">Membrane</keyword>
<dbReference type="EMBL" id="UYWY01022986">
    <property type="protein sequence ID" value="VDM46940.1"/>
    <property type="molecule type" value="Genomic_DNA"/>
</dbReference>
<dbReference type="InterPro" id="IPR050645">
    <property type="entry name" value="Histidine_acid_phosphatase"/>
</dbReference>
<accession>A0A183V4E9</accession>
<keyword evidence="4" id="KW-1185">Reference proteome</keyword>
<evidence type="ECO:0000313" key="5">
    <source>
        <dbReference type="WBParaSite" id="TCNE_0001562001-mRNA-1"/>
    </source>
</evidence>
<feature type="transmembrane region" description="Helical" evidence="2">
    <location>
        <begin position="21"/>
        <end position="45"/>
    </location>
</feature>
<comment type="similarity">
    <text evidence="1">Belongs to the histidine acid phosphatase family.</text>
</comment>
<dbReference type="PANTHER" id="PTHR11567:SF171">
    <property type="entry name" value="ACID PHOSPHATASE FAMILY"/>
    <property type="match status" value="1"/>
</dbReference>
<sequence length="357" mass="40550">MKRWSRAVSRIRQLAIENRCAVILVFIAAITSVAAILIVLIALIAGCYITGTSVVQPEFVYMVGFMQALDLGERIRRRYFEHRNVSIGEVFIRSTNMSRTVRTAEGIISALHMPELKVVVDSPMEQDTIGNPLFACPLADRIVAEWGDEYLMKDNYSDAHKMELPQWAKNDTLKEAMRILSWTGLEMQYGIEPFRNDTLMKIRSGSILRNVVEQLYSKIQNAKNNNTATNTDKNSDLYFYGLSAHDITLTAILSTFRNMSAITGPIPHVKYAANLAFELYVINGKYKIKILYANQYDEEPKDVTRLARGCEDSRGLCDANKFIEQSRKMFFDDVQKHCEETSTSSGKDGTFLVRHLN</sequence>
<dbReference type="AlphaFoldDB" id="A0A183V4E9"/>
<evidence type="ECO:0000313" key="4">
    <source>
        <dbReference type="Proteomes" id="UP000050794"/>
    </source>
</evidence>
<dbReference type="Pfam" id="PF00328">
    <property type="entry name" value="His_Phos_2"/>
    <property type="match status" value="2"/>
</dbReference>
<dbReference type="Proteomes" id="UP000050794">
    <property type="component" value="Unassembled WGS sequence"/>
</dbReference>
<evidence type="ECO:0000256" key="1">
    <source>
        <dbReference type="ARBA" id="ARBA00005375"/>
    </source>
</evidence>
<dbReference type="WBParaSite" id="TCNE_0001562001-mRNA-1">
    <property type="protein sequence ID" value="TCNE_0001562001-mRNA-1"/>
    <property type="gene ID" value="TCNE_0001562001"/>
</dbReference>
<gene>
    <name evidence="3" type="ORF">TCNE_LOCUS15619</name>
</gene>
<dbReference type="CDD" id="cd07061">
    <property type="entry name" value="HP_HAP_like"/>
    <property type="match status" value="1"/>
</dbReference>
<keyword evidence="2" id="KW-0812">Transmembrane</keyword>
<proteinExistence type="inferred from homology"/>
<protein>
    <submittedName>
        <fullName evidence="5">Histidine acid phosphatase</fullName>
    </submittedName>
</protein>
<dbReference type="GO" id="GO:0016791">
    <property type="term" value="F:phosphatase activity"/>
    <property type="evidence" value="ECO:0007669"/>
    <property type="project" value="UniProtKB-ARBA"/>
</dbReference>
<organism evidence="4 5">
    <name type="scientific">Toxocara canis</name>
    <name type="common">Canine roundworm</name>
    <dbReference type="NCBI Taxonomy" id="6265"/>
    <lineage>
        <taxon>Eukaryota</taxon>
        <taxon>Metazoa</taxon>
        <taxon>Ecdysozoa</taxon>
        <taxon>Nematoda</taxon>
        <taxon>Chromadorea</taxon>
        <taxon>Rhabditida</taxon>
        <taxon>Spirurina</taxon>
        <taxon>Ascaridomorpha</taxon>
        <taxon>Ascaridoidea</taxon>
        <taxon>Toxocaridae</taxon>
        <taxon>Toxocara</taxon>
    </lineage>
</organism>
<keyword evidence="2" id="KW-1133">Transmembrane helix</keyword>
<reference evidence="3 4" key="2">
    <citation type="submission" date="2018-11" db="EMBL/GenBank/DDBJ databases">
        <authorList>
            <consortium name="Pathogen Informatics"/>
        </authorList>
    </citation>
    <scope>NUCLEOTIDE SEQUENCE [LARGE SCALE GENOMIC DNA]</scope>
</reference>
<dbReference type="SUPFAM" id="SSF53254">
    <property type="entry name" value="Phosphoglycerate mutase-like"/>
    <property type="match status" value="1"/>
</dbReference>
<evidence type="ECO:0000313" key="3">
    <source>
        <dbReference type="EMBL" id="VDM46940.1"/>
    </source>
</evidence>